<dbReference type="FunFam" id="1.10.510.10:FF:000329">
    <property type="entry name" value="Titin a"/>
    <property type="match status" value="1"/>
</dbReference>
<proteinExistence type="inferred from homology"/>
<dbReference type="PANTHER" id="PTHR24342:SF20">
    <property type="entry name" value="MYOSIN LIGHT CHAIN KINASE, SMOOTH MUSCLE"/>
    <property type="match status" value="1"/>
</dbReference>
<keyword evidence="7" id="KW-1015">Disulfide bond</keyword>
<reference evidence="12" key="2">
    <citation type="submission" date="2025-09" db="UniProtKB">
        <authorList>
            <consortium name="Ensembl"/>
        </authorList>
    </citation>
    <scope>IDENTIFICATION</scope>
</reference>
<dbReference type="InterPro" id="IPR011009">
    <property type="entry name" value="Kinase-like_dom_sf"/>
</dbReference>
<keyword evidence="13" id="KW-1185">Reference proteome</keyword>
<evidence type="ECO:0000259" key="11">
    <source>
        <dbReference type="PROSITE" id="PS50835"/>
    </source>
</evidence>
<dbReference type="GO" id="GO:0005524">
    <property type="term" value="F:ATP binding"/>
    <property type="evidence" value="ECO:0007669"/>
    <property type="project" value="UniProtKB-KW"/>
</dbReference>
<dbReference type="PROSITE" id="PS00109">
    <property type="entry name" value="PROTEIN_KINASE_TYR"/>
    <property type="match status" value="1"/>
</dbReference>
<keyword evidence="6" id="KW-0067">ATP-binding</keyword>
<evidence type="ECO:0000256" key="8">
    <source>
        <dbReference type="ARBA" id="ARBA00023319"/>
    </source>
</evidence>
<name>A0A671KH93_9TELE</name>
<feature type="domain" description="Protein kinase" evidence="10">
    <location>
        <begin position="39"/>
        <end position="292"/>
    </location>
</feature>
<dbReference type="Gene3D" id="1.10.510.10">
    <property type="entry name" value="Transferase(Phosphotransferase) domain 1"/>
    <property type="match status" value="1"/>
</dbReference>
<dbReference type="InterPro" id="IPR003599">
    <property type="entry name" value="Ig_sub"/>
</dbReference>
<keyword evidence="3" id="KW-0808">Transferase</keyword>
<dbReference type="InterPro" id="IPR000719">
    <property type="entry name" value="Prot_kinase_dom"/>
</dbReference>
<feature type="domain" description="Ig-like" evidence="11">
    <location>
        <begin position="483"/>
        <end position="538"/>
    </location>
</feature>
<reference evidence="12" key="1">
    <citation type="submission" date="2025-08" db="UniProtKB">
        <authorList>
            <consortium name="Ensembl"/>
        </authorList>
    </citation>
    <scope>IDENTIFICATION</scope>
</reference>
<dbReference type="GO" id="GO:0035556">
    <property type="term" value="P:intracellular signal transduction"/>
    <property type="evidence" value="ECO:0007669"/>
    <property type="project" value="TreeGrafter"/>
</dbReference>
<dbReference type="InterPro" id="IPR036179">
    <property type="entry name" value="Ig-like_dom_sf"/>
</dbReference>
<dbReference type="PROSITE" id="PS50835">
    <property type="entry name" value="IG_LIKE"/>
    <property type="match status" value="2"/>
</dbReference>
<dbReference type="InterPro" id="IPR013783">
    <property type="entry name" value="Ig-like_fold"/>
</dbReference>
<evidence type="ECO:0000256" key="9">
    <source>
        <dbReference type="SAM" id="SignalP"/>
    </source>
</evidence>
<dbReference type="InterPro" id="IPR007110">
    <property type="entry name" value="Ig-like_dom"/>
</dbReference>
<keyword evidence="8" id="KW-0393">Immunoglobulin domain</keyword>
<evidence type="ECO:0000313" key="12">
    <source>
        <dbReference type="Ensembl" id="ENSSANP00000006000.1"/>
    </source>
</evidence>
<evidence type="ECO:0000256" key="4">
    <source>
        <dbReference type="ARBA" id="ARBA00022741"/>
    </source>
</evidence>
<dbReference type="SMART" id="SM00409">
    <property type="entry name" value="IG"/>
    <property type="match status" value="1"/>
</dbReference>
<evidence type="ECO:0000256" key="2">
    <source>
        <dbReference type="ARBA" id="ARBA00022527"/>
    </source>
</evidence>
<evidence type="ECO:0000256" key="3">
    <source>
        <dbReference type="ARBA" id="ARBA00022679"/>
    </source>
</evidence>
<evidence type="ECO:0000259" key="10">
    <source>
        <dbReference type="PROSITE" id="PS50011"/>
    </source>
</evidence>
<dbReference type="InterPro" id="IPR003598">
    <property type="entry name" value="Ig_sub2"/>
</dbReference>
<dbReference type="Pfam" id="PF07679">
    <property type="entry name" value="I-set"/>
    <property type="match status" value="1"/>
</dbReference>
<comment type="similarity">
    <text evidence="1">Belongs to the protein kinase superfamily. CAMK Ser/Thr protein kinase family.</text>
</comment>
<dbReference type="AlphaFoldDB" id="A0A671KH93"/>
<feature type="chain" id="PRO_5025374115" description="Protein kinase domain-containing protein" evidence="9">
    <location>
        <begin position="17"/>
        <end position="538"/>
    </location>
</feature>
<evidence type="ECO:0000256" key="5">
    <source>
        <dbReference type="ARBA" id="ARBA00022777"/>
    </source>
</evidence>
<keyword evidence="2" id="KW-0723">Serine/threonine-protein kinase</keyword>
<dbReference type="PROSITE" id="PS50011">
    <property type="entry name" value="PROTEIN_KINASE_DOM"/>
    <property type="match status" value="1"/>
</dbReference>
<sequence length="538" mass="60895">MIVFYFLFILLFSSSCQDSLITKEEAPHSKVKLLPSLYTVSEELARNGQFGIVHRCVEISSKKTFLAKSIKVKGADRELVAREIETLNIARHKNIVYLHESFDSLEEYVLIYEFISGMDIFERLGTNFDLTEQEIVRYMRQVCGALKFLHSHNYCHFDIRPDNIVYSTRKSNTIKIIDMGQARLLTPGENIRIQFTAPEYCAPEIHNSDFVTTATDMWSVGVLAYVLLSGLNPFAAESHQKMVEHISSAEYVFDSEAFKETSLEGMDFVDRLLTKDRKLRMTASEALEHPWLKMKLEYITRHKRYYQAMVKKEWNTVVSSARVASGGAIRSQRGVTVSKVKIAPFEHGPVAGLIKHSVADEGDDIKKAELTEQIVKKEIAYEEVQSFTEIKASKTQMTMSQGQTVTLRANIPEASDVKWILNGAKLLNSENYRYGVSGNDHTLTIKSISHHDQGILTCEAKTEHGVVKCQFDMTVSAMHSNAPSFLVQPRSQNVNEGQNVTFTCEITGETSPEIEWLKDNTVVSILGEESTVYLYFSS</sequence>
<dbReference type="GO" id="GO:0004674">
    <property type="term" value="F:protein serine/threonine kinase activity"/>
    <property type="evidence" value="ECO:0007669"/>
    <property type="project" value="UniProtKB-KW"/>
</dbReference>
<keyword evidence="5" id="KW-0418">Kinase</keyword>
<feature type="signal peptide" evidence="9">
    <location>
        <begin position="1"/>
        <end position="16"/>
    </location>
</feature>
<dbReference type="SMART" id="SM00408">
    <property type="entry name" value="IGc2"/>
    <property type="match status" value="1"/>
</dbReference>
<evidence type="ECO:0000256" key="7">
    <source>
        <dbReference type="ARBA" id="ARBA00023157"/>
    </source>
</evidence>
<accession>A0A671KH93</accession>
<feature type="domain" description="Ig-like" evidence="11">
    <location>
        <begin position="388"/>
        <end position="474"/>
    </location>
</feature>
<dbReference type="InterPro" id="IPR008266">
    <property type="entry name" value="Tyr_kinase_AS"/>
</dbReference>
<dbReference type="SUPFAM" id="SSF48726">
    <property type="entry name" value="Immunoglobulin"/>
    <property type="match status" value="2"/>
</dbReference>
<dbReference type="Gene3D" id="3.30.200.20">
    <property type="entry name" value="Phosphorylase Kinase, domain 1"/>
    <property type="match status" value="1"/>
</dbReference>
<dbReference type="PANTHER" id="PTHR24342">
    <property type="entry name" value="SERINE/THREONINE-PROTEIN KINASE 17"/>
    <property type="match status" value="1"/>
</dbReference>
<dbReference type="Gene3D" id="2.60.40.10">
    <property type="entry name" value="Immunoglobulins"/>
    <property type="match status" value="2"/>
</dbReference>
<evidence type="ECO:0000313" key="13">
    <source>
        <dbReference type="Proteomes" id="UP000472260"/>
    </source>
</evidence>
<dbReference type="Proteomes" id="UP000472260">
    <property type="component" value="Unassembled WGS sequence"/>
</dbReference>
<evidence type="ECO:0008006" key="14">
    <source>
        <dbReference type="Google" id="ProtNLM"/>
    </source>
</evidence>
<dbReference type="InterPro" id="IPR013098">
    <property type="entry name" value="Ig_I-set"/>
</dbReference>
<dbReference type="Pfam" id="PF13927">
    <property type="entry name" value="Ig_3"/>
    <property type="match status" value="1"/>
</dbReference>
<dbReference type="GO" id="GO:0005634">
    <property type="term" value="C:nucleus"/>
    <property type="evidence" value="ECO:0007669"/>
    <property type="project" value="TreeGrafter"/>
</dbReference>
<dbReference type="SUPFAM" id="SSF56112">
    <property type="entry name" value="Protein kinase-like (PK-like)"/>
    <property type="match status" value="1"/>
</dbReference>
<evidence type="ECO:0000256" key="1">
    <source>
        <dbReference type="ARBA" id="ARBA00006692"/>
    </source>
</evidence>
<keyword evidence="9" id="KW-0732">Signal</keyword>
<evidence type="ECO:0000256" key="6">
    <source>
        <dbReference type="ARBA" id="ARBA00022840"/>
    </source>
</evidence>
<keyword evidence="4" id="KW-0547">Nucleotide-binding</keyword>
<protein>
    <recommendedName>
        <fullName evidence="14">Protein kinase domain-containing protein</fullName>
    </recommendedName>
</protein>
<dbReference type="Ensembl" id="ENSSANT00000006452.1">
    <property type="protein sequence ID" value="ENSSANP00000006000.1"/>
    <property type="gene ID" value="ENSSANG00000003199.1"/>
</dbReference>
<organism evidence="12 13">
    <name type="scientific">Sinocyclocheilus anshuiensis</name>
    <dbReference type="NCBI Taxonomy" id="1608454"/>
    <lineage>
        <taxon>Eukaryota</taxon>
        <taxon>Metazoa</taxon>
        <taxon>Chordata</taxon>
        <taxon>Craniata</taxon>
        <taxon>Vertebrata</taxon>
        <taxon>Euteleostomi</taxon>
        <taxon>Actinopterygii</taxon>
        <taxon>Neopterygii</taxon>
        <taxon>Teleostei</taxon>
        <taxon>Ostariophysi</taxon>
        <taxon>Cypriniformes</taxon>
        <taxon>Cyprinidae</taxon>
        <taxon>Cyprininae</taxon>
        <taxon>Sinocyclocheilus</taxon>
    </lineage>
</organism>
<dbReference type="FunFam" id="2.60.40.10:FF:001476">
    <property type="entry name" value="titin isoform X1"/>
    <property type="match status" value="1"/>
</dbReference>
<dbReference type="Pfam" id="PF00069">
    <property type="entry name" value="Pkinase"/>
    <property type="match status" value="1"/>
</dbReference>
<dbReference type="GO" id="GO:0043065">
    <property type="term" value="P:positive regulation of apoptotic process"/>
    <property type="evidence" value="ECO:0007669"/>
    <property type="project" value="TreeGrafter"/>
</dbReference>